<dbReference type="GO" id="GO:0046872">
    <property type="term" value="F:metal ion binding"/>
    <property type="evidence" value="ECO:0007669"/>
    <property type="project" value="UniProtKB-KW"/>
</dbReference>
<evidence type="ECO:0000313" key="4">
    <source>
        <dbReference type="EMBL" id="RYJ09882.1"/>
    </source>
</evidence>
<dbReference type="RefSeq" id="WP_080510040.1">
    <property type="nucleotide sequence ID" value="NZ_JAFKAA010000002.1"/>
</dbReference>
<sequence length="283" mass="30464">MRLVRFKSDSDLPIPGIVENQSVKEISISSSNLTTASDPFGEVLELLTTKGPEAVVQAADETGPSATTLVEKDIFPPISENGRLFALGGVYTQHIRERNQPLNKVPSQWLVPETAIVGPQDPIVLPERVSDSVIPAVELGVVIGKSGKYIEERDALDHIAGYTIINDITARTEWPGPMAYKLMDTFSPCGPHVVTTDELDQRVGLDMSVRHAGDRICQGSTSSMRFTIPFIVSYLSSIVELRPGDVISTGDPGRVDGVLSQGETVTASISGIGSLTNPVEIRK</sequence>
<dbReference type="GO" id="GO:0044281">
    <property type="term" value="P:small molecule metabolic process"/>
    <property type="evidence" value="ECO:0007669"/>
    <property type="project" value="UniProtKB-ARBA"/>
</dbReference>
<dbReference type="EMBL" id="RZIG01000002">
    <property type="protein sequence ID" value="RYJ09882.1"/>
    <property type="molecule type" value="Genomic_DNA"/>
</dbReference>
<evidence type="ECO:0000256" key="1">
    <source>
        <dbReference type="ARBA" id="ARBA00010211"/>
    </source>
</evidence>
<feature type="domain" description="Fumarylacetoacetase-like C-terminal" evidence="3">
    <location>
        <begin position="85"/>
        <end position="279"/>
    </location>
</feature>
<dbReference type="PANTHER" id="PTHR42796">
    <property type="entry name" value="FUMARYLACETOACETATE HYDROLASE DOMAIN-CONTAINING PROTEIN 2A-RELATED"/>
    <property type="match status" value="1"/>
</dbReference>
<proteinExistence type="inferred from homology"/>
<evidence type="ECO:0000313" key="5">
    <source>
        <dbReference type="Proteomes" id="UP000293535"/>
    </source>
</evidence>
<dbReference type="Gene3D" id="3.90.850.10">
    <property type="entry name" value="Fumarylacetoacetase-like, C-terminal domain"/>
    <property type="match status" value="1"/>
</dbReference>
<keyword evidence="2" id="KW-0479">Metal-binding</keyword>
<keyword evidence="4" id="KW-0378">Hydrolase</keyword>
<dbReference type="PANTHER" id="PTHR42796:SF4">
    <property type="entry name" value="FUMARYLACETOACETATE HYDROLASE DOMAIN-CONTAINING PROTEIN 2A"/>
    <property type="match status" value="1"/>
</dbReference>
<dbReference type="Pfam" id="PF01557">
    <property type="entry name" value="FAA_hydrolase"/>
    <property type="match status" value="1"/>
</dbReference>
<dbReference type="AlphaFoldDB" id="A0A482T6C5"/>
<name>A0A482T6C5_HALHI</name>
<evidence type="ECO:0000259" key="3">
    <source>
        <dbReference type="Pfam" id="PF01557"/>
    </source>
</evidence>
<protein>
    <submittedName>
        <fullName evidence="4">FAA hydrolase family protein</fullName>
    </submittedName>
</protein>
<dbReference type="InterPro" id="IPR051121">
    <property type="entry name" value="FAH"/>
</dbReference>
<dbReference type="InterPro" id="IPR036663">
    <property type="entry name" value="Fumarylacetoacetase_C_sf"/>
</dbReference>
<dbReference type="Proteomes" id="UP000293535">
    <property type="component" value="Unassembled WGS sequence"/>
</dbReference>
<gene>
    <name evidence="4" type="ORF">ELS20_07600</name>
</gene>
<reference evidence="4 5" key="1">
    <citation type="submission" date="2018-12" db="EMBL/GenBank/DDBJ databases">
        <title>Draft genome sequence of Haloarcula hispinica strain 18.1, an halophilic archaeon isolated from Chott El Jerid of Southern Tunisia.</title>
        <authorList>
            <person name="Najjari A."/>
            <person name="Ben Dhia O."/>
            <person name="Ferjani R."/>
            <person name="Mahjoubi M."/>
            <person name="Sghaier H."/>
            <person name="Elshahed M."/>
            <person name="Ouzari H.I."/>
            <person name="Cherid A."/>
            <person name="Youssef N."/>
        </authorList>
    </citation>
    <scope>NUCLEOTIDE SEQUENCE [LARGE SCALE GENOMIC DNA]</scope>
    <source>
        <strain evidence="4 5">18.1</strain>
    </source>
</reference>
<dbReference type="InterPro" id="IPR011234">
    <property type="entry name" value="Fumarylacetoacetase-like_C"/>
</dbReference>
<dbReference type="SUPFAM" id="SSF56529">
    <property type="entry name" value="FAH"/>
    <property type="match status" value="1"/>
</dbReference>
<accession>A0A482T6C5</accession>
<evidence type="ECO:0000256" key="2">
    <source>
        <dbReference type="ARBA" id="ARBA00022723"/>
    </source>
</evidence>
<dbReference type="GO" id="GO:0016787">
    <property type="term" value="F:hydrolase activity"/>
    <property type="evidence" value="ECO:0007669"/>
    <property type="project" value="UniProtKB-KW"/>
</dbReference>
<comment type="caution">
    <text evidence="4">The sequence shown here is derived from an EMBL/GenBank/DDBJ whole genome shotgun (WGS) entry which is preliminary data.</text>
</comment>
<organism evidence="4 5">
    <name type="scientific">Haloarcula hispanica</name>
    <dbReference type="NCBI Taxonomy" id="51589"/>
    <lineage>
        <taxon>Archaea</taxon>
        <taxon>Methanobacteriati</taxon>
        <taxon>Methanobacteriota</taxon>
        <taxon>Stenosarchaea group</taxon>
        <taxon>Halobacteria</taxon>
        <taxon>Halobacteriales</taxon>
        <taxon>Haloarculaceae</taxon>
        <taxon>Haloarcula</taxon>
    </lineage>
</organism>
<comment type="similarity">
    <text evidence="1">Belongs to the FAH family.</text>
</comment>